<feature type="non-terminal residue" evidence="1">
    <location>
        <position position="1"/>
    </location>
</feature>
<keyword evidence="2" id="KW-1185">Reference proteome</keyword>
<gene>
    <name evidence="1" type="ORF">chiPu_0033292</name>
</gene>
<dbReference type="Proteomes" id="UP000287033">
    <property type="component" value="Unassembled WGS sequence"/>
</dbReference>
<dbReference type="EMBL" id="BEZZ01259234">
    <property type="protein sequence ID" value="GCC48816.1"/>
    <property type="molecule type" value="Genomic_DNA"/>
</dbReference>
<organism evidence="1 2">
    <name type="scientific">Chiloscyllium punctatum</name>
    <name type="common">Brownbanded bambooshark</name>
    <name type="synonym">Hemiscyllium punctatum</name>
    <dbReference type="NCBI Taxonomy" id="137246"/>
    <lineage>
        <taxon>Eukaryota</taxon>
        <taxon>Metazoa</taxon>
        <taxon>Chordata</taxon>
        <taxon>Craniata</taxon>
        <taxon>Vertebrata</taxon>
        <taxon>Chondrichthyes</taxon>
        <taxon>Elasmobranchii</taxon>
        <taxon>Galeomorphii</taxon>
        <taxon>Galeoidea</taxon>
        <taxon>Orectolobiformes</taxon>
        <taxon>Hemiscylliidae</taxon>
        <taxon>Chiloscyllium</taxon>
    </lineage>
</organism>
<feature type="non-terminal residue" evidence="1">
    <location>
        <position position="178"/>
    </location>
</feature>
<reference evidence="1 2" key="1">
    <citation type="journal article" date="2018" name="Nat. Ecol. Evol.">
        <title>Shark genomes provide insights into elasmobranch evolution and the origin of vertebrates.</title>
        <authorList>
            <person name="Hara Y"/>
            <person name="Yamaguchi K"/>
            <person name="Onimaru K"/>
            <person name="Kadota M"/>
            <person name="Koyanagi M"/>
            <person name="Keeley SD"/>
            <person name="Tatsumi K"/>
            <person name="Tanaka K"/>
            <person name="Motone F"/>
            <person name="Kageyama Y"/>
            <person name="Nozu R"/>
            <person name="Adachi N"/>
            <person name="Nishimura O"/>
            <person name="Nakagawa R"/>
            <person name="Tanegashima C"/>
            <person name="Kiyatake I"/>
            <person name="Matsumoto R"/>
            <person name="Murakumo K"/>
            <person name="Nishida K"/>
            <person name="Terakita A"/>
            <person name="Kuratani S"/>
            <person name="Sato K"/>
            <person name="Hyodo S Kuraku.S."/>
        </authorList>
    </citation>
    <scope>NUCLEOTIDE SEQUENCE [LARGE SCALE GENOMIC DNA]</scope>
</reference>
<comment type="caution">
    <text evidence="1">The sequence shown here is derived from an EMBL/GenBank/DDBJ whole genome shotgun (WGS) entry which is preliminary data.</text>
</comment>
<protein>
    <submittedName>
        <fullName evidence="1">Uncharacterized protein</fullName>
    </submittedName>
</protein>
<name>A0A401U1T7_CHIPU</name>
<proteinExistence type="predicted"/>
<evidence type="ECO:0000313" key="1">
    <source>
        <dbReference type="EMBL" id="GCC48816.1"/>
    </source>
</evidence>
<sequence>ASGSVACQTAAWVNYATFFQGFGALGGGNIALSAGADIIDVGASLPETLVVGGGFTSANPPKITYFGGGNLSVTAGGNLLSSDFLVGRGAGLIRVGGSVQATSSNPLNQGLPTLGVTLAANSVAGTYPLPLLLAVQDGFISLAARGSVTLGNVYDPAALPVNLGIQADPTRFLPGASP</sequence>
<evidence type="ECO:0000313" key="2">
    <source>
        <dbReference type="Proteomes" id="UP000287033"/>
    </source>
</evidence>
<dbReference type="AlphaFoldDB" id="A0A401U1T7"/>
<accession>A0A401U1T7</accession>